<dbReference type="PROSITE" id="PS00463">
    <property type="entry name" value="ZN2_CY6_FUNGAL_1"/>
    <property type="match status" value="1"/>
</dbReference>
<protein>
    <submittedName>
        <fullName evidence="4">C6 zinc finger domain-containing protein</fullName>
    </submittedName>
</protein>
<evidence type="ECO:0000256" key="1">
    <source>
        <dbReference type="ARBA" id="ARBA00023242"/>
    </source>
</evidence>
<dbReference type="AlphaFoldDB" id="A0A6A6EXR6"/>
<name>A0A6A6EXR6_9PEZI</name>
<dbReference type="EMBL" id="ML994610">
    <property type="protein sequence ID" value="KAF2194920.1"/>
    <property type="molecule type" value="Genomic_DNA"/>
</dbReference>
<evidence type="ECO:0000256" key="2">
    <source>
        <dbReference type="SAM" id="MobiDB-lite"/>
    </source>
</evidence>
<evidence type="ECO:0000259" key="3">
    <source>
        <dbReference type="PROSITE" id="PS50048"/>
    </source>
</evidence>
<reference evidence="4" key="1">
    <citation type="journal article" date="2020" name="Stud. Mycol.">
        <title>101 Dothideomycetes genomes: a test case for predicting lifestyles and emergence of pathogens.</title>
        <authorList>
            <person name="Haridas S."/>
            <person name="Albert R."/>
            <person name="Binder M."/>
            <person name="Bloem J."/>
            <person name="Labutti K."/>
            <person name="Salamov A."/>
            <person name="Andreopoulos B."/>
            <person name="Baker S."/>
            <person name="Barry K."/>
            <person name="Bills G."/>
            <person name="Bluhm B."/>
            <person name="Cannon C."/>
            <person name="Castanera R."/>
            <person name="Culley D."/>
            <person name="Daum C."/>
            <person name="Ezra D."/>
            <person name="Gonzalez J."/>
            <person name="Henrissat B."/>
            <person name="Kuo A."/>
            <person name="Liang C."/>
            <person name="Lipzen A."/>
            <person name="Lutzoni F."/>
            <person name="Magnuson J."/>
            <person name="Mondo S."/>
            <person name="Nolan M."/>
            <person name="Ohm R."/>
            <person name="Pangilinan J."/>
            <person name="Park H.-J."/>
            <person name="Ramirez L."/>
            <person name="Alfaro M."/>
            <person name="Sun H."/>
            <person name="Tritt A."/>
            <person name="Yoshinaga Y."/>
            <person name="Zwiers L.-H."/>
            <person name="Turgeon B."/>
            <person name="Goodwin S."/>
            <person name="Spatafora J."/>
            <person name="Crous P."/>
            <person name="Grigoriev I."/>
        </authorList>
    </citation>
    <scope>NUCLEOTIDE SEQUENCE</scope>
    <source>
        <strain evidence="4">CBS 207.26</strain>
    </source>
</reference>
<dbReference type="CDD" id="cd00067">
    <property type="entry name" value="GAL4"/>
    <property type="match status" value="1"/>
</dbReference>
<dbReference type="Pfam" id="PF00172">
    <property type="entry name" value="Zn_clus"/>
    <property type="match status" value="1"/>
</dbReference>
<gene>
    <name evidence="4" type="ORF">K469DRAFT_360</name>
</gene>
<feature type="domain" description="Zn(2)-C6 fungal-type" evidence="3">
    <location>
        <begin position="49"/>
        <end position="79"/>
    </location>
</feature>
<keyword evidence="5" id="KW-1185">Reference proteome</keyword>
<organism evidence="4 5">
    <name type="scientific">Zopfia rhizophila CBS 207.26</name>
    <dbReference type="NCBI Taxonomy" id="1314779"/>
    <lineage>
        <taxon>Eukaryota</taxon>
        <taxon>Fungi</taxon>
        <taxon>Dikarya</taxon>
        <taxon>Ascomycota</taxon>
        <taxon>Pezizomycotina</taxon>
        <taxon>Dothideomycetes</taxon>
        <taxon>Dothideomycetes incertae sedis</taxon>
        <taxon>Zopfiaceae</taxon>
        <taxon>Zopfia</taxon>
    </lineage>
</organism>
<keyword evidence="1" id="KW-0539">Nucleus</keyword>
<dbReference type="OrthoDB" id="6133115at2759"/>
<dbReference type="InterPro" id="IPR036864">
    <property type="entry name" value="Zn2-C6_fun-type_DNA-bd_sf"/>
</dbReference>
<dbReference type="CDD" id="cd12148">
    <property type="entry name" value="fungal_TF_MHR"/>
    <property type="match status" value="1"/>
</dbReference>
<feature type="region of interest" description="Disordered" evidence="2">
    <location>
        <begin position="1"/>
        <end position="33"/>
    </location>
</feature>
<accession>A0A6A6EXR6</accession>
<dbReference type="Proteomes" id="UP000800200">
    <property type="component" value="Unassembled WGS sequence"/>
</dbReference>
<dbReference type="GO" id="GO:0008270">
    <property type="term" value="F:zinc ion binding"/>
    <property type="evidence" value="ECO:0007669"/>
    <property type="project" value="InterPro"/>
</dbReference>
<dbReference type="PROSITE" id="PS50048">
    <property type="entry name" value="ZN2_CY6_FUNGAL_2"/>
    <property type="match status" value="1"/>
</dbReference>
<dbReference type="Gene3D" id="4.10.240.10">
    <property type="entry name" value="Zn(2)-C6 fungal-type DNA-binding domain"/>
    <property type="match status" value="1"/>
</dbReference>
<sequence length="676" mass="75842">MTKRSLDAASSLSRLSPHGPPADRGNGGSDEEAQAVELKKPRTFMATLACDNCRVRKTRCDEDRPRCGYCKASNFQCNYPEPRLTKKDQSMTVAINAIRRLESKVEVLATAINKSSIPPQQVFNHHSPPTISPQTSGTLALGRSNVARHEGGSINDVGLSPQALGTPGKSPYPISESFGQISISFSQHGVALWPAVKQILPSQFNAARDNLPKDYVLDCESHRPSLCMALDTKLGGYSECWLTCLPLSVIKGLADAYFAIFNRITPVLDKFHFFSSTLGLAMENDFGYDIETCLVLNVLALGCLAVKAYEEGNFHLPSRSAPTGSEFESPEWYDLVVDDPPGLKFFNEARKRMGFLMCQNDLRSGQFYMLSTLYYAQILRPIDSWITVNRAALCSMSILKRSEFIDFDEWEGDMFSRLFWNTLMYETILIQELNLPLSGLQEYEVDVPIPKFTPYPRPKTSISGLIIDEDDSFFNFHFLAQAAHRIILTRIRHSLYFFSEKEGFPPPAITAEMHHQLEEWRINLPPALQFSDHDNADNSPSPAHVIAKAMLKSRYLVAKFHIGRPFLYKALHAPALTTEADYREVQDGLKSGMYWPTTMGLCTQMKSSLPLKFGWCCQCFGQVLLFHAVARSPDPKLRETLPAGWQDWVQVMTNLIDSCGKYSPAIGKDAEILRLL</sequence>
<dbReference type="GO" id="GO:0000981">
    <property type="term" value="F:DNA-binding transcription factor activity, RNA polymerase II-specific"/>
    <property type="evidence" value="ECO:0007669"/>
    <property type="project" value="InterPro"/>
</dbReference>
<feature type="compositionally biased region" description="Low complexity" evidence="2">
    <location>
        <begin position="7"/>
        <end position="16"/>
    </location>
</feature>
<evidence type="ECO:0000313" key="5">
    <source>
        <dbReference type="Proteomes" id="UP000800200"/>
    </source>
</evidence>
<dbReference type="PANTHER" id="PTHR47785">
    <property type="entry name" value="ZN(II)2CYS6 TRANSCRIPTION FACTOR (EUROFUNG)-RELATED-RELATED"/>
    <property type="match status" value="1"/>
</dbReference>
<evidence type="ECO:0000313" key="4">
    <source>
        <dbReference type="EMBL" id="KAF2194920.1"/>
    </source>
</evidence>
<dbReference type="PANTHER" id="PTHR47785:SF6">
    <property type="entry name" value="ZN(II)2CYS6 TRANSCRIPTION FACTOR (EUROFUNG)"/>
    <property type="match status" value="1"/>
</dbReference>
<proteinExistence type="predicted"/>
<dbReference type="SUPFAM" id="SSF57701">
    <property type="entry name" value="Zn2/Cys6 DNA-binding domain"/>
    <property type="match status" value="1"/>
</dbReference>
<dbReference type="InterPro" id="IPR001138">
    <property type="entry name" value="Zn2Cys6_DnaBD"/>
</dbReference>
<dbReference type="InterPro" id="IPR053181">
    <property type="entry name" value="EcdB-like_regulator"/>
</dbReference>
<dbReference type="SMART" id="SM00066">
    <property type="entry name" value="GAL4"/>
    <property type="match status" value="1"/>
</dbReference>